<comment type="caution">
    <text evidence="2">The sequence shown here is derived from an EMBL/GenBank/DDBJ whole genome shotgun (WGS) entry which is preliminary data.</text>
</comment>
<dbReference type="EMBL" id="JBBIAA010000002">
    <property type="protein sequence ID" value="MEJ5944250.1"/>
    <property type="molecule type" value="Genomic_DNA"/>
</dbReference>
<evidence type="ECO:0000313" key="3">
    <source>
        <dbReference type="Proteomes" id="UP001387100"/>
    </source>
</evidence>
<evidence type="ECO:0000313" key="2">
    <source>
        <dbReference type="EMBL" id="MEJ5944250.1"/>
    </source>
</evidence>
<reference evidence="2 3" key="1">
    <citation type="journal article" date="2017" name="Int. J. Syst. Evol. Microbiol.">
        <title>Pseudokineococcus basanitobsidens sp. nov., isolated from volcanic rock.</title>
        <authorList>
            <person name="Lee D.W."/>
            <person name="Park M.Y."/>
            <person name="Kim J.J."/>
            <person name="Kim B.S."/>
        </authorList>
    </citation>
    <scope>NUCLEOTIDE SEQUENCE [LARGE SCALE GENOMIC DNA]</scope>
    <source>
        <strain evidence="2 3">DSM 103726</strain>
    </source>
</reference>
<protein>
    <submittedName>
        <fullName evidence="2">DUF1684 domain-containing protein</fullName>
    </submittedName>
</protein>
<proteinExistence type="predicted"/>
<dbReference type="InterPro" id="IPR012467">
    <property type="entry name" value="DUF1684"/>
</dbReference>
<keyword evidence="3" id="KW-1185">Reference proteome</keyword>
<dbReference type="Pfam" id="PF07920">
    <property type="entry name" value="DUF1684"/>
    <property type="match status" value="1"/>
</dbReference>
<evidence type="ECO:0000256" key="1">
    <source>
        <dbReference type="SAM" id="MobiDB-lite"/>
    </source>
</evidence>
<name>A0ABU8RGQ2_9ACTN</name>
<sequence length="229" mass="24323">MTSPAGTTPPDRPDDAPASSRLDVLDWRRRVESLYAGVRATAADDPAAAHALWRAGRDELVGAHPASPLLPEHRGAFTGLPVADYDPAHRYEAEVRPWEGSPDDPGASFSYRTGTDGVVAFERVGTADLPGVGSLALWWLVGYGGGLFVPVRDGASGPWSYGGGRYVLDTVKGADLGSVGERLVLDLNFAYPPSCAYDPAWACPLPPADNRLDAPLEVGEAHRGPWAEH</sequence>
<dbReference type="RefSeq" id="WP_339573641.1">
    <property type="nucleotide sequence ID" value="NZ_JBBIAA010000002.1"/>
</dbReference>
<feature type="region of interest" description="Disordered" evidence="1">
    <location>
        <begin position="1"/>
        <end position="22"/>
    </location>
</feature>
<dbReference type="PANTHER" id="PTHR41913">
    <property type="entry name" value="DUF1684 DOMAIN-CONTAINING PROTEIN"/>
    <property type="match status" value="1"/>
</dbReference>
<accession>A0ABU8RGQ2</accession>
<organism evidence="2 3">
    <name type="scientific">Pseudokineococcus basanitobsidens</name>
    <dbReference type="NCBI Taxonomy" id="1926649"/>
    <lineage>
        <taxon>Bacteria</taxon>
        <taxon>Bacillati</taxon>
        <taxon>Actinomycetota</taxon>
        <taxon>Actinomycetes</taxon>
        <taxon>Kineosporiales</taxon>
        <taxon>Kineosporiaceae</taxon>
        <taxon>Pseudokineococcus</taxon>
    </lineage>
</organism>
<gene>
    <name evidence="2" type="ORF">WDZ17_02945</name>
</gene>
<dbReference type="Proteomes" id="UP001387100">
    <property type="component" value="Unassembled WGS sequence"/>
</dbReference>
<dbReference type="PANTHER" id="PTHR41913:SF1">
    <property type="entry name" value="DUF1684 DOMAIN-CONTAINING PROTEIN"/>
    <property type="match status" value="1"/>
</dbReference>